<keyword evidence="2" id="KW-0238">DNA-binding</keyword>
<dbReference type="EMBL" id="VZQQ01000044">
    <property type="protein sequence ID" value="MBC8751044.1"/>
    <property type="molecule type" value="Genomic_DNA"/>
</dbReference>
<dbReference type="Pfam" id="PF07729">
    <property type="entry name" value="FCD"/>
    <property type="match status" value="1"/>
</dbReference>
<dbReference type="SUPFAM" id="SSF46785">
    <property type="entry name" value="Winged helix' DNA-binding domain"/>
    <property type="match status" value="1"/>
</dbReference>
<evidence type="ECO:0000256" key="2">
    <source>
        <dbReference type="ARBA" id="ARBA00023125"/>
    </source>
</evidence>
<evidence type="ECO:0000313" key="5">
    <source>
        <dbReference type="EMBL" id="MBC8751044.1"/>
    </source>
</evidence>
<proteinExistence type="predicted"/>
<dbReference type="InterPro" id="IPR011711">
    <property type="entry name" value="GntR_C"/>
</dbReference>
<comment type="caution">
    <text evidence="5">The sequence shown here is derived from an EMBL/GenBank/DDBJ whole genome shotgun (WGS) entry which is preliminary data.</text>
</comment>
<dbReference type="InterPro" id="IPR036388">
    <property type="entry name" value="WH-like_DNA-bd_sf"/>
</dbReference>
<dbReference type="Gene3D" id="1.10.10.10">
    <property type="entry name" value="Winged helix-like DNA-binding domain superfamily/Winged helix DNA-binding domain"/>
    <property type="match status" value="1"/>
</dbReference>
<sequence>MDLYPEQQMTDASPKLDVITVPNRYGALADVLREKIFSGEFPEGTALPAERELVAQTGLSRSSVREALRVLEAEGLVRIKLGRYGGTVVEHQGKGVLGRLVDLFIKGRKIRFEAVLEARQALEPMLAYLAARERTDEQLLHLRNLTEALENASSDKRGETAKLNVDWHLAVAAASNNELLATFMESMADACLRASVIEDHGSEALRGGMLRAHRGILEAIEAQDSEKAFRRMARHINAYAGTLAGLAPREVSLG</sequence>
<dbReference type="PANTHER" id="PTHR43537:SF5">
    <property type="entry name" value="UXU OPERON TRANSCRIPTIONAL REGULATOR"/>
    <property type="match status" value="1"/>
</dbReference>
<keyword evidence="6" id="KW-1185">Reference proteome</keyword>
<evidence type="ECO:0000259" key="4">
    <source>
        <dbReference type="PROSITE" id="PS50949"/>
    </source>
</evidence>
<dbReference type="Pfam" id="PF00392">
    <property type="entry name" value="GntR"/>
    <property type="match status" value="1"/>
</dbReference>
<keyword evidence="1" id="KW-0805">Transcription regulation</keyword>
<evidence type="ECO:0000313" key="6">
    <source>
        <dbReference type="Proteomes" id="UP000736373"/>
    </source>
</evidence>
<dbReference type="InterPro" id="IPR000524">
    <property type="entry name" value="Tscrpt_reg_HTH_GntR"/>
</dbReference>
<dbReference type="SUPFAM" id="SSF48008">
    <property type="entry name" value="GntR ligand-binding domain-like"/>
    <property type="match status" value="1"/>
</dbReference>
<feature type="domain" description="HTH gntR-type" evidence="4">
    <location>
        <begin position="22"/>
        <end position="92"/>
    </location>
</feature>
<evidence type="ECO:0000256" key="3">
    <source>
        <dbReference type="ARBA" id="ARBA00023163"/>
    </source>
</evidence>
<name>A0ABR7PXM5_9BURK</name>
<organism evidence="5 6">
    <name type="scientific">Paraburkholderia podalyriae</name>
    <dbReference type="NCBI Taxonomy" id="1938811"/>
    <lineage>
        <taxon>Bacteria</taxon>
        <taxon>Pseudomonadati</taxon>
        <taxon>Pseudomonadota</taxon>
        <taxon>Betaproteobacteria</taxon>
        <taxon>Burkholderiales</taxon>
        <taxon>Burkholderiaceae</taxon>
        <taxon>Paraburkholderia</taxon>
    </lineage>
</organism>
<evidence type="ECO:0000256" key="1">
    <source>
        <dbReference type="ARBA" id="ARBA00023015"/>
    </source>
</evidence>
<dbReference type="SMART" id="SM00345">
    <property type="entry name" value="HTH_GNTR"/>
    <property type="match status" value="1"/>
</dbReference>
<keyword evidence="3" id="KW-0804">Transcription</keyword>
<dbReference type="Proteomes" id="UP000736373">
    <property type="component" value="Unassembled WGS sequence"/>
</dbReference>
<dbReference type="PANTHER" id="PTHR43537">
    <property type="entry name" value="TRANSCRIPTIONAL REGULATOR, GNTR FAMILY"/>
    <property type="match status" value="1"/>
</dbReference>
<dbReference type="SMART" id="SM00895">
    <property type="entry name" value="FCD"/>
    <property type="match status" value="1"/>
</dbReference>
<dbReference type="PRINTS" id="PR00035">
    <property type="entry name" value="HTHGNTR"/>
</dbReference>
<accession>A0ABR7PXM5</accession>
<dbReference type="Gene3D" id="1.20.120.530">
    <property type="entry name" value="GntR ligand-binding domain-like"/>
    <property type="match status" value="1"/>
</dbReference>
<dbReference type="CDD" id="cd07377">
    <property type="entry name" value="WHTH_GntR"/>
    <property type="match status" value="1"/>
</dbReference>
<dbReference type="PROSITE" id="PS50949">
    <property type="entry name" value="HTH_GNTR"/>
    <property type="match status" value="1"/>
</dbReference>
<protein>
    <submittedName>
        <fullName evidence="5">FadR family transcriptional regulator</fullName>
    </submittedName>
</protein>
<dbReference type="InterPro" id="IPR008920">
    <property type="entry name" value="TF_FadR/GntR_C"/>
</dbReference>
<dbReference type="InterPro" id="IPR036390">
    <property type="entry name" value="WH_DNA-bd_sf"/>
</dbReference>
<reference evidence="5 6" key="1">
    <citation type="submission" date="2019-09" db="EMBL/GenBank/DDBJ databases">
        <title>Paraburkholderia podalyriae sp. nov., A South African Podalyria-associated rhizobium.</title>
        <authorList>
            <person name="Mavima L."/>
            <person name="Beukes C.W."/>
            <person name="Palmer M."/>
            <person name="De Meyer S.E."/>
            <person name="James E.K."/>
            <person name="Maluk M."/>
            <person name="Avontuur J.R."/>
            <person name="Chan W.Y."/>
            <person name="Venter S.N."/>
            <person name="Steenkamp E.T."/>
        </authorList>
    </citation>
    <scope>NUCLEOTIDE SEQUENCE [LARGE SCALE GENOMIC DNA]</scope>
    <source>
        <strain evidence="5 6">WC7.3b</strain>
    </source>
</reference>
<gene>
    <name evidence="5" type="ORF">F6X42_32090</name>
</gene>